<proteinExistence type="predicted"/>
<dbReference type="EMBL" id="LSSK01000864">
    <property type="protein sequence ID" value="OMH81592.1"/>
    <property type="molecule type" value="Genomic_DNA"/>
</dbReference>
<evidence type="ECO:0000313" key="1">
    <source>
        <dbReference type="EMBL" id="OMH81592.1"/>
    </source>
</evidence>
<comment type="caution">
    <text evidence="1">The sequence shown here is derived from an EMBL/GenBank/DDBJ whole genome shotgun (WGS) entry which is preliminary data.</text>
</comment>
<dbReference type="Proteomes" id="UP000188320">
    <property type="component" value="Unassembled WGS sequence"/>
</dbReference>
<protein>
    <submittedName>
        <fullName evidence="1">Uncharacterized protein</fullName>
    </submittedName>
</protein>
<name>A0A1R1PL39_ZANCU</name>
<reference evidence="2" key="1">
    <citation type="submission" date="2017-01" db="EMBL/GenBank/DDBJ databases">
        <authorList>
            <person name="Wang Y."/>
            <person name="White M."/>
            <person name="Kvist S."/>
            <person name="Moncalvo J.-M."/>
        </authorList>
    </citation>
    <scope>NUCLEOTIDE SEQUENCE [LARGE SCALE GENOMIC DNA]</scope>
    <source>
        <strain evidence="2">COL-18-3</strain>
    </source>
</reference>
<evidence type="ECO:0000313" key="2">
    <source>
        <dbReference type="Proteomes" id="UP000188320"/>
    </source>
</evidence>
<gene>
    <name evidence="1" type="ORF">AX774_g4947</name>
</gene>
<keyword evidence="2" id="KW-1185">Reference proteome</keyword>
<organism evidence="1 2">
    <name type="scientific">Zancudomyces culisetae</name>
    <name type="common">Gut fungus</name>
    <name type="synonym">Smittium culisetae</name>
    <dbReference type="NCBI Taxonomy" id="1213189"/>
    <lineage>
        <taxon>Eukaryota</taxon>
        <taxon>Fungi</taxon>
        <taxon>Fungi incertae sedis</taxon>
        <taxon>Zoopagomycota</taxon>
        <taxon>Kickxellomycotina</taxon>
        <taxon>Harpellomycetes</taxon>
        <taxon>Harpellales</taxon>
        <taxon>Legeriomycetaceae</taxon>
        <taxon>Zancudomyces</taxon>
    </lineage>
</organism>
<accession>A0A1R1PL39</accession>
<sequence length="215" mass="24806">MLKLIVSVIASNYVFAKEAIKIRQWYLKNKVEKLKDGLYPVLVSGLPNERGTELTMADLAANNVDDVDDVYMLKSAIEIETFTEMRDIVQEKLENALTSVARDEFKYRKDNPEKNDFSIRSDRLREISVLAESIVDINTDIKTEIDNLYAQQNTMSAVISHAIYRFLFSCNQLEESKCHLSRASDKKTHWNYCLCAFDPILVYPNKFCIWTGFPV</sequence>
<dbReference type="AlphaFoldDB" id="A0A1R1PL39"/>